<evidence type="ECO:0000313" key="4">
    <source>
        <dbReference type="EMBL" id="PWS29277.1"/>
    </source>
</evidence>
<name>A0A317ET81_9SPHI</name>
<dbReference type="Gene3D" id="1.20.1260.10">
    <property type="match status" value="1"/>
</dbReference>
<feature type="signal peptide" evidence="2">
    <location>
        <begin position="1"/>
        <end position="23"/>
    </location>
</feature>
<dbReference type="OrthoDB" id="753572at2"/>
<feature type="compositionally biased region" description="Basic and acidic residues" evidence="1">
    <location>
        <begin position="115"/>
        <end position="130"/>
    </location>
</feature>
<gene>
    <name evidence="4" type="ORF">DHW03_05520</name>
</gene>
<dbReference type="AlphaFoldDB" id="A0A317ET81"/>
<keyword evidence="2" id="KW-0732">Signal</keyword>
<evidence type="ECO:0000256" key="1">
    <source>
        <dbReference type="SAM" id="MobiDB-lite"/>
    </source>
</evidence>
<sequence>MKNYFSRAVFFVFVLYSTIPARAKSTENSIQAYSINPVYQDNIAPDVFINQAVLYGMKAIQMGGLASKKATNPKLKAIGEMMIDQYSKSNQELIALAKTKNIALPMTKPQGGQRPDGRVDSAPENLRDTSRNQNQGEAGNSGTISKSSANTEMVLTDSDLTQSVESLNKRTDKAFDEAYINATTRNYKGLIALYEAGAKSKDKSIRSFSSKSLPAIKKQLAEISQIK</sequence>
<reference evidence="4 5" key="1">
    <citation type="submission" date="2018-05" db="EMBL/GenBank/DDBJ databases">
        <title>Pedobacter paludis sp. nov., isolated from wetland soil.</title>
        <authorList>
            <person name="Zhang Y."/>
            <person name="Wang G."/>
        </authorList>
    </citation>
    <scope>NUCLEOTIDE SEQUENCE [LARGE SCALE GENOMIC DNA]</scope>
    <source>
        <strain evidence="4 5">KCTC22721</strain>
    </source>
</reference>
<feature type="compositionally biased region" description="Polar residues" evidence="1">
    <location>
        <begin position="131"/>
        <end position="150"/>
    </location>
</feature>
<accession>A0A317ET81</accession>
<organism evidence="4 5">
    <name type="scientific">Pedobacter yonginense</name>
    <dbReference type="NCBI Taxonomy" id="651869"/>
    <lineage>
        <taxon>Bacteria</taxon>
        <taxon>Pseudomonadati</taxon>
        <taxon>Bacteroidota</taxon>
        <taxon>Sphingobacteriia</taxon>
        <taxon>Sphingobacteriales</taxon>
        <taxon>Sphingobacteriaceae</taxon>
        <taxon>Pedobacter</taxon>
    </lineage>
</organism>
<evidence type="ECO:0000259" key="3">
    <source>
        <dbReference type="Pfam" id="PF13628"/>
    </source>
</evidence>
<dbReference type="RefSeq" id="WP_109924706.1">
    <property type="nucleotide sequence ID" value="NZ_QGNZ01000001.1"/>
</dbReference>
<dbReference type="Pfam" id="PF13628">
    <property type="entry name" value="DUF4142"/>
    <property type="match status" value="2"/>
</dbReference>
<dbReference type="PANTHER" id="PTHR38593:SF1">
    <property type="entry name" value="BLR2558 PROTEIN"/>
    <property type="match status" value="1"/>
</dbReference>
<dbReference type="EMBL" id="QGNZ01000001">
    <property type="protein sequence ID" value="PWS29277.1"/>
    <property type="molecule type" value="Genomic_DNA"/>
</dbReference>
<feature type="chain" id="PRO_5016449746" description="DUF4142 domain-containing protein" evidence="2">
    <location>
        <begin position="24"/>
        <end position="227"/>
    </location>
</feature>
<proteinExistence type="predicted"/>
<keyword evidence="5" id="KW-1185">Reference proteome</keyword>
<dbReference type="PANTHER" id="PTHR38593">
    <property type="entry name" value="BLR2558 PROTEIN"/>
    <property type="match status" value="1"/>
</dbReference>
<feature type="domain" description="DUF4142" evidence="3">
    <location>
        <begin position="47"/>
        <end position="112"/>
    </location>
</feature>
<dbReference type="Proteomes" id="UP000245379">
    <property type="component" value="Unassembled WGS sequence"/>
</dbReference>
<dbReference type="InterPro" id="IPR025419">
    <property type="entry name" value="DUF4142"/>
</dbReference>
<dbReference type="InterPro" id="IPR012347">
    <property type="entry name" value="Ferritin-like"/>
</dbReference>
<feature type="domain" description="DUF4142" evidence="3">
    <location>
        <begin position="157"/>
        <end position="225"/>
    </location>
</feature>
<comment type="caution">
    <text evidence="4">The sequence shown here is derived from an EMBL/GenBank/DDBJ whole genome shotgun (WGS) entry which is preliminary data.</text>
</comment>
<protein>
    <recommendedName>
        <fullName evidence="3">DUF4142 domain-containing protein</fullName>
    </recommendedName>
</protein>
<feature type="region of interest" description="Disordered" evidence="1">
    <location>
        <begin position="104"/>
        <end position="150"/>
    </location>
</feature>
<evidence type="ECO:0000313" key="5">
    <source>
        <dbReference type="Proteomes" id="UP000245379"/>
    </source>
</evidence>
<evidence type="ECO:0000256" key="2">
    <source>
        <dbReference type="SAM" id="SignalP"/>
    </source>
</evidence>